<name>A0ABQ7VKH4_SOLTU</name>
<evidence type="ECO:0000256" key="8">
    <source>
        <dbReference type="ARBA" id="ARBA00023158"/>
    </source>
</evidence>
<feature type="compositionally biased region" description="Polar residues" evidence="11">
    <location>
        <begin position="596"/>
        <end position="606"/>
    </location>
</feature>
<evidence type="ECO:0000256" key="7">
    <source>
        <dbReference type="ARBA" id="ARBA00023054"/>
    </source>
</evidence>
<evidence type="ECO:0000256" key="2">
    <source>
        <dbReference type="ARBA" id="ARBA00007845"/>
    </source>
</evidence>
<evidence type="ECO:0000256" key="9">
    <source>
        <dbReference type="ARBA" id="ARBA00023204"/>
    </source>
</evidence>
<evidence type="ECO:0000256" key="1">
    <source>
        <dbReference type="ARBA" id="ARBA00004123"/>
    </source>
</evidence>
<dbReference type="Pfam" id="PF17942">
    <property type="entry name" value="Morc6_S5"/>
    <property type="match status" value="1"/>
</dbReference>
<comment type="subcellular location">
    <subcellularLocation>
        <location evidence="1">Nucleus</location>
    </subcellularLocation>
</comment>
<feature type="domain" description="Morc S5" evidence="12">
    <location>
        <begin position="388"/>
        <end position="532"/>
    </location>
</feature>
<comment type="similarity">
    <text evidence="2">Belongs to the MORC ATPase protein family.</text>
</comment>
<keyword evidence="3" id="KW-0540">Nuclease</keyword>
<evidence type="ECO:0000256" key="5">
    <source>
        <dbReference type="ARBA" id="ARBA00022763"/>
    </source>
</evidence>
<sequence length="879" mass="98169">MANSNIVIKQEILDDNRGFTKKPPEKSSPAPQSVFIDLTSSDDSDSDSGSDSGSLSGNGSNRPKKKRKSVQDVNFALPLGFLDPLPPPKEPPLQLPAPPNGSNRDLSVSGSNCKQFWKAGDYEGSPSASSGLKSGGIDHVRVHPKFLHSNATSHKWVLGALAELLDNSLDEVSNGATYVNIDMVKNKKDGSRMLLIEDNGGGMDPERMRHCMSLGYSVKSKMADTIGQYGNGFKTSTMRLGADVIVFSRSGGKPGKSPTQSIGLLSYTFLRNKGMEDIIVPMLDYEKREGWDKIIRSSPGDWDKNLETIVEWSPFSSEVDLLRQFNPMKGQGTRIIVYNLWEDDQGLLELDFDADPHDIQIRGVNRDERSIQMAKQYPNSRHFLTYRHSLRSYASILYLRVAPGFRIILRGKDVEHHNIVNDMMMTQEVTYRPMPGADGVPKDSNMVATVKIGFVKDAKSHIDVQGFNVYHKNRLIKPFWRLWHAPGSDGRGVIGVLEANFVEPAHDKQGFERTTVLSRLEARLVQMQKTYWSTLCHKIGYAPRRNRKAIARENSPDYLPSASQSKHNSSGKSSEKSNGVGHLNGKHDGKTRRSRNIPSSLEPSTSAEDDSDDSVQVVLPKNQPGGHQKHTNGKDGYQPGGHQKHTNGKDGYQPGGHQKHTNGKDGSRVMHSPPGFGQRVAEQVCSPGGSLKRVTRSSRSKGDADENEGMLPDNLTESLEQLKAENRELKERLRRKEEEILGDLLRDLQLERERSKSLEAQLQESTRKIEELNKEQESLIDIFTEERQRRDMEEENLRKKLKDASNTIQELLDKVQVLEKTSGFNLIVFPLLLSSGHTGIAHFFSKFRLSCLVGWFRVNLDSLLSLEPEASPLLSFEVC</sequence>
<dbReference type="SUPFAM" id="SSF55874">
    <property type="entry name" value="ATPase domain of HSP90 chaperone/DNA topoisomerase II/histidine kinase"/>
    <property type="match status" value="1"/>
</dbReference>
<evidence type="ECO:0000256" key="4">
    <source>
        <dbReference type="ARBA" id="ARBA00022759"/>
    </source>
</evidence>
<feature type="compositionally biased region" description="Pro residues" evidence="11">
    <location>
        <begin position="84"/>
        <end position="99"/>
    </location>
</feature>
<comment type="caution">
    <text evidence="13">The sequence shown here is derived from an EMBL/GenBank/DDBJ whole genome shotgun (WGS) entry which is preliminary data.</text>
</comment>
<evidence type="ECO:0000256" key="6">
    <source>
        <dbReference type="ARBA" id="ARBA00022853"/>
    </source>
</evidence>
<evidence type="ECO:0000313" key="14">
    <source>
        <dbReference type="Proteomes" id="UP000826656"/>
    </source>
</evidence>
<feature type="region of interest" description="Disordered" evidence="11">
    <location>
        <begin position="1"/>
        <end position="109"/>
    </location>
</feature>
<evidence type="ECO:0000259" key="12">
    <source>
        <dbReference type="Pfam" id="PF17942"/>
    </source>
</evidence>
<dbReference type="InterPro" id="IPR036890">
    <property type="entry name" value="HATPase_C_sf"/>
</dbReference>
<gene>
    <name evidence="13" type="ORF">KY290_020152</name>
</gene>
<dbReference type="InterPro" id="IPR045261">
    <property type="entry name" value="MORC_ATPase"/>
</dbReference>
<keyword evidence="6" id="KW-0156">Chromatin regulator</keyword>
<evidence type="ECO:0000313" key="13">
    <source>
        <dbReference type="EMBL" id="KAH0764079.1"/>
    </source>
</evidence>
<organism evidence="13 14">
    <name type="scientific">Solanum tuberosum</name>
    <name type="common">Potato</name>
    <dbReference type="NCBI Taxonomy" id="4113"/>
    <lineage>
        <taxon>Eukaryota</taxon>
        <taxon>Viridiplantae</taxon>
        <taxon>Streptophyta</taxon>
        <taxon>Embryophyta</taxon>
        <taxon>Tracheophyta</taxon>
        <taxon>Spermatophyta</taxon>
        <taxon>Magnoliopsida</taxon>
        <taxon>eudicotyledons</taxon>
        <taxon>Gunneridae</taxon>
        <taxon>Pentapetalae</taxon>
        <taxon>asterids</taxon>
        <taxon>lamiids</taxon>
        <taxon>Solanales</taxon>
        <taxon>Solanaceae</taxon>
        <taxon>Solanoideae</taxon>
        <taxon>Solaneae</taxon>
        <taxon>Solanum</taxon>
    </lineage>
</organism>
<keyword evidence="4" id="KW-0378">Hydrolase</keyword>
<protein>
    <recommendedName>
        <fullName evidence="12">Morc S5 domain-containing protein</fullName>
    </recommendedName>
</protein>
<dbReference type="Gene3D" id="3.30.565.10">
    <property type="entry name" value="Histidine kinase-like ATPase, C-terminal domain"/>
    <property type="match status" value="1"/>
</dbReference>
<evidence type="ECO:0000256" key="3">
    <source>
        <dbReference type="ARBA" id="ARBA00022722"/>
    </source>
</evidence>
<evidence type="ECO:0000256" key="10">
    <source>
        <dbReference type="ARBA" id="ARBA00023242"/>
    </source>
</evidence>
<keyword evidence="7" id="KW-0175">Coiled coil</keyword>
<dbReference type="PANTHER" id="PTHR23336:SF58">
    <property type="entry name" value="PROTEIN MICRORCHIDIA 4"/>
    <property type="match status" value="1"/>
</dbReference>
<feature type="region of interest" description="Disordered" evidence="11">
    <location>
        <begin position="554"/>
        <end position="715"/>
    </location>
</feature>
<feature type="compositionally biased region" description="Low complexity" evidence="11">
    <location>
        <begin position="49"/>
        <end position="60"/>
    </location>
</feature>
<accession>A0ABQ7VKH4</accession>
<dbReference type="Pfam" id="PF13589">
    <property type="entry name" value="HATPase_c_3"/>
    <property type="match status" value="1"/>
</dbReference>
<keyword evidence="10" id="KW-0539">Nucleus</keyword>
<feature type="compositionally biased region" description="Basic and acidic residues" evidence="11">
    <location>
        <begin position="11"/>
        <end position="25"/>
    </location>
</feature>
<proteinExistence type="inferred from homology"/>
<dbReference type="EMBL" id="JAIVGD010000013">
    <property type="protein sequence ID" value="KAH0764079.1"/>
    <property type="molecule type" value="Genomic_DNA"/>
</dbReference>
<keyword evidence="8" id="KW-0943">RNA-mediated gene silencing</keyword>
<keyword evidence="4" id="KW-0255">Endonuclease</keyword>
<keyword evidence="9" id="KW-0234">DNA repair</keyword>
<keyword evidence="14" id="KW-1185">Reference proteome</keyword>
<evidence type="ECO:0000256" key="11">
    <source>
        <dbReference type="SAM" id="MobiDB-lite"/>
    </source>
</evidence>
<reference evidence="13 14" key="1">
    <citation type="journal article" date="2021" name="bioRxiv">
        <title>Chromosome-scale and haplotype-resolved genome assembly of a tetraploid potato cultivar.</title>
        <authorList>
            <person name="Sun H."/>
            <person name="Jiao W.-B."/>
            <person name="Krause K."/>
            <person name="Campoy J.A."/>
            <person name="Goel M."/>
            <person name="Folz-Donahue K."/>
            <person name="Kukat C."/>
            <person name="Huettel B."/>
            <person name="Schneeberger K."/>
        </authorList>
    </citation>
    <scope>NUCLEOTIDE SEQUENCE [LARGE SCALE GENOMIC DNA]</scope>
    <source>
        <strain evidence="13">SolTubOtavaFocal</strain>
        <tissue evidence="13">Leaves</tissue>
    </source>
</reference>
<dbReference type="Proteomes" id="UP000826656">
    <property type="component" value="Unassembled WGS sequence"/>
</dbReference>
<dbReference type="InterPro" id="IPR041006">
    <property type="entry name" value="Morc_S5"/>
</dbReference>
<feature type="compositionally biased region" description="Low complexity" evidence="11">
    <location>
        <begin position="561"/>
        <end position="572"/>
    </location>
</feature>
<feature type="compositionally biased region" description="Polar residues" evidence="11">
    <location>
        <begin position="100"/>
        <end position="109"/>
    </location>
</feature>
<keyword evidence="5" id="KW-0227">DNA damage</keyword>
<dbReference type="PANTHER" id="PTHR23336">
    <property type="entry name" value="ZINC FINGER CW-TYPE COILED-COIL DOMAIN PROTEIN 3"/>
    <property type="match status" value="1"/>
</dbReference>